<protein>
    <submittedName>
        <fullName evidence="1">Uncharacterized protein</fullName>
    </submittedName>
</protein>
<keyword evidence="2" id="KW-1185">Reference proteome</keyword>
<gene>
    <name evidence="1" type="ORF">D915_002506</name>
</gene>
<evidence type="ECO:0000313" key="1">
    <source>
        <dbReference type="EMBL" id="THD26688.1"/>
    </source>
</evidence>
<proteinExistence type="predicted"/>
<sequence>MRCQCGHWFKLIDMDRFQQEREKHWQKIKDEPENAKLLQQLTDTENELNRLMEKGKDIKRTSPGADDLLEALDNQWEKLKTTYAAIRRKMELP</sequence>
<reference evidence="1" key="1">
    <citation type="submission" date="2019-03" db="EMBL/GenBank/DDBJ databases">
        <title>Improved annotation for the trematode Fasciola hepatica.</title>
        <authorList>
            <person name="Choi Y.-J."/>
            <person name="Martin J."/>
            <person name="Mitreva M."/>
        </authorList>
    </citation>
    <scope>NUCLEOTIDE SEQUENCE [LARGE SCALE GENOMIC DNA]</scope>
</reference>
<name>A0A2H1CMP0_FASHE</name>
<accession>A0A2H1CMP0</accession>
<evidence type="ECO:0000313" key="2">
    <source>
        <dbReference type="Proteomes" id="UP000230066"/>
    </source>
</evidence>
<dbReference type="EMBL" id="JXXN02000659">
    <property type="protein sequence ID" value="THD26688.1"/>
    <property type="molecule type" value="Genomic_DNA"/>
</dbReference>
<dbReference type="Proteomes" id="UP000230066">
    <property type="component" value="Unassembled WGS sequence"/>
</dbReference>
<dbReference type="AlphaFoldDB" id="A0A2H1CMP0"/>
<comment type="caution">
    <text evidence="1">The sequence shown here is derived from an EMBL/GenBank/DDBJ whole genome shotgun (WGS) entry which is preliminary data.</text>
</comment>
<organism evidence="1 2">
    <name type="scientific">Fasciola hepatica</name>
    <name type="common">Liver fluke</name>
    <dbReference type="NCBI Taxonomy" id="6192"/>
    <lineage>
        <taxon>Eukaryota</taxon>
        <taxon>Metazoa</taxon>
        <taxon>Spiralia</taxon>
        <taxon>Lophotrochozoa</taxon>
        <taxon>Platyhelminthes</taxon>
        <taxon>Trematoda</taxon>
        <taxon>Digenea</taxon>
        <taxon>Plagiorchiida</taxon>
        <taxon>Echinostomata</taxon>
        <taxon>Echinostomatoidea</taxon>
        <taxon>Fasciolidae</taxon>
        <taxon>Fasciola</taxon>
    </lineage>
</organism>